<accession>A0A8N1S298</accession>
<dbReference type="GeneID" id="105422656"/>
<organism evidence="1 2">
    <name type="scientific">Pogonomyrmex barbatus</name>
    <name type="common">red harvester ant</name>
    <dbReference type="NCBI Taxonomy" id="144034"/>
    <lineage>
        <taxon>Eukaryota</taxon>
        <taxon>Metazoa</taxon>
        <taxon>Ecdysozoa</taxon>
        <taxon>Arthropoda</taxon>
        <taxon>Hexapoda</taxon>
        <taxon>Insecta</taxon>
        <taxon>Pterygota</taxon>
        <taxon>Neoptera</taxon>
        <taxon>Endopterygota</taxon>
        <taxon>Hymenoptera</taxon>
        <taxon>Apocrita</taxon>
        <taxon>Aculeata</taxon>
        <taxon>Formicoidea</taxon>
        <taxon>Formicidae</taxon>
        <taxon>Myrmicinae</taxon>
        <taxon>Pogonomyrmex</taxon>
    </lineage>
</organism>
<sequence>MTSNNTTNNVNVLLRIEKYNLDVKNMTKKIEMETDLSPYRDSKIEKILICFSVYRNTREIFNTKLNAGEIPVIHGLKFLNNKGWFLRYNGNFWISLFDTLMLSVDYLFSFERLFSDLFVSER</sequence>
<evidence type="ECO:0000313" key="1">
    <source>
        <dbReference type="Proteomes" id="UP000504615"/>
    </source>
</evidence>
<protein>
    <submittedName>
        <fullName evidence="2">Uncharacterized protein LOC105422656 isoform X2</fullName>
    </submittedName>
</protein>
<reference evidence="2" key="1">
    <citation type="submission" date="2025-08" db="UniProtKB">
        <authorList>
            <consortium name="RefSeq"/>
        </authorList>
    </citation>
    <scope>IDENTIFICATION</scope>
</reference>
<dbReference type="Proteomes" id="UP000504615">
    <property type="component" value="Unplaced"/>
</dbReference>
<name>A0A8N1S298_9HYME</name>
<dbReference type="AlphaFoldDB" id="A0A8N1S298"/>
<dbReference type="RefSeq" id="XP_025072994.1">
    <property type="nucleotide sequence ID" value="XM_025217209.1"/>
</dbReference>
<dbReference type="OrthoDB" id="207378at2759"/>
<evidence type="ECO:0000313" key="2">
    <source>
        <dbReference type="RefSeq" id="XP_025072994.1"/>
    </source>
</evidence>
<gene>
    <name evidence="2" type="primary">LOC105422656</name>
</gene>
<keyword evidence="1" id="KW-1185">Reference proteome</keyword>
<proteinExistence type="predicted"/>